<comment type="similarity">
    <text evidence="2 8">Belongs to the peptidase A24 family.</text>
</comment>
<dbReference type="RefSeq" id="WP_012825695.1">
    <property type="nucleotide sequence ID" value="NC_013440.1"/>
</dbReference>
<keyword evidence="9" id="KW-0378">Hydrolase</keyword>
<evidence type="ECO:0000259" key="12">
    <source>
        <dbReference type="Pfam" id="PF01478"/>
    </source>
</evidence>
<keyword evidence="9" id="KW-0489">Methyltransferase</keyword>
<dbReference type="PRINTS" id="PR00864">
    <property type="entry name" value="PREPILNPTASE"/>
</dbReference>
<evidence type="ECO:0000256" key="1">
    <source>
        <dbReference type="ARBA" id="ARBA00004429"/>
    </source>
</evidence>
<evidence type="ECO:0000313" key="15">
    <source>
        <dbReference type="Proteomes" id="UP000001880"/>
    </source>
</evidence>
<comment type="function">
    <text evidence="9">Plays an essential role in type IV pili and type II pseudopili formation by proteolytically removing the leader sequence from substrate proteins and subsequently monomethylating the alpha-amino group of the newly exposed N-terminal phenylalanine.</text>
</comment>
<dbReference type="EC" id="3.4.23.43" evidence="9"/>
<keyword evidence="3" id="KW-1003">Cell membrane</keyword>
<accession>D0LK34</accession>
<evidence type="ECO:0000256" key="11">
    <source>
        <dbReference type="SAM" id="Phobius"/>
    </source>
</evidence>
<feature type="transmembrane region" description="Helical" evidence="11">
    <location>
        <begin position="295"/>
        <end position="313"/>
    </location>
</feature>
<dbReference type="GO" id="GO:0008168">
    <property type="term" value="F:methyltransferase activity"/>
    <property type="evidence" value="ECO:0007669"/>
    <property type="project" value="UniProtKB-KW"/>
</dbReference>
<dbReference type="PANTHER" id="PTHR30487:SF0">
    <property type="entry name" value="PREPILIN LEADER PEPTIDASE_N-METHYLTRANSFERASE-RELATED"/>
    <property type="match status" value="1"/>
</dbReference>
<feature type="domain" description="Prepilin peptidase A24 N-terminal" evidence="13">
    <location>
        <begin position="23"/>
        <end position="111"/>
    </location>
</feature>
<evidence type="ECO:0000256" key="10">
    <source>
        <dbReference type="SAM" id="MobiDB-lite"/>
    </source>
</evidence>
<evidence type="ECO:0000256" key="8">
    <source>
        <dbReference type="RuleBase" id="RU003793"/>
    </source>
</evidence>
<feature type="domain" description="Prepilin type IV endopeptidase peptidase" evidence="12">
    <location>
        <begin position="134"/>
        <end position="241"/>
    </location>
</feature>
<evidence type="ECO:0000313" key="14">
    <source>
        <dbReference type="EMBL" id="ACY13068.1"/>
    </source>
</evidence>
<evidence type="ECO:0000256" key="4">
    <source>
        <dbReference type="ARBA" id="ARBA00022519"/>
    </source>
</evidence>
<evidence type="ECO:0000256" key="7">
    <source>
        <dbReference type="ARBA" id="ARBA00023136"/>
    </source>
</evidence>
<dbReference type="Pfam" id="PF01478">
    <property type="entry name" value="Peptidase_A24"/>
    <property type="match status" value="1"/>
</dbReference>
<evidence type="ECO:0000256" key="6">
    <source>
        <dbReference type="ARBA" id="ARBA00022989"/>
    </source>
</evidence>
<comment type="catalytic activity">
    <reaction evidence="9">
        <text>Typically cleaves a -Gly-|-Phe- bond to release an N-terminal, basic peptide of 5-8 residues from type IV prepilin, and then N-methylates the new N-terminal amino group, the methyl donor being S-adenosyl-L-methionine.</text>
        <dbReference type="EC" id="3.4.23.43"/>
    </reaction>
</comment>
<dbReference type="AlphaFoldDB" id="D0LK34"/>
<protein>
    <recommendedName>
        <fullName evidence="9">Prepilin leader peptidase/N-methyltransferase</fullName>
        <ecNumber evidence="9">2.1.1.-</ecNumber>
        <ecNumber evidence="9">3.4.23.43</ecNumber>
    </recommendedName>
</protein>
<feature type="region of interest" description="Disordered" evidence="10">
    <location>
        <begin position="256"/>
        <end position="282"/>
    </location>
</feature>
<keyword evidence="7 11" id="KW-0472">Membrane</keyword>
<gene>
    <name evidence="14" type="ordered locus">Hoch_0427</name>
</gene>
<dbReference type="OrthoDB" id="9789291at2"/>
<keyword evidence="6 11" id="KW-1133">Transmembrane helix</keyword>
<dbReference type="GO" id="GO:0004190">
    <property type="term" value="F:aspartic-type endopeptidase activity"/>
    <property type="evidence" value="ECO:0007669"/>
    <property type="project" value="UniProtKB-EC"/>
</dbReference>
<dbReference type="InterPro" id="IPR014032">
    <property type="entry name" value="Peptidase_A24A_bac"/>
</dbReference>
<dbReference type="EMBL" id="CP001804">
    <property type="protein sequence ID" value="ACY13068.1"/>
    <property type="molecule type" value="Genomic_DNA"/>
</dbReference>
<dbReference type="Gene3D" id="1.20.120.1220">
    <property type="match status" value="1"/>
</dbReference>
<feature type="transmembrane region" description="Helical" evidence="11">
    <location>
        <begin position="213"/>
        <end position="246"/>
    </location>
</feature>
<evidence type="ECO:0000256" key="9">
    <source>
        <dbReference type="RuleBase" id="RU003794"/>
    </source>
</evidence>
<dbReference type="InterPro" id="IPR010627">
    <property type="entry name" value="Prepilin_pept_A24_N"/>
</dbReference>
<comment type="subcellular location">
    <subcellularLocation>
        <location evidence="1">Cell inner membrane</location>
        <topology evidence="1">Multi-pass membrane protein</topology>
    </subcellularLocation>
    <subcellularLocation>
        <location evidence="9">Cell membrane</location>
        <topology evidence="9">Multi-pass membrane protein</topology>
    </subcellularLocation>
</comment>
<keyword evidence="9" id="KW-0808">Transferase</keyword>
<dbReference type="PANTHER" id="PTHR30487">
    <property type="entry name" value="TYPE 4 PREPILIN-LIKE PROTEINS LEADER PEPTIDE-PROCESSING ENZYME"/>
    <property type="match status" value="1"/>
</dbReference>
<dbReference type="InterPro" id="IPR000045">
    <property type="entry name" value="Prepilin_IV_endopep_pep"/>
</dbReference>
<name>D0LK34_HALO1</name>
<dbReference type="GO" id="GO:0032259">
    <property type="term" value="P:methylation"/>
    <property type="evidence" value="ECO:0007669"/>
    <property type="project" value="UniProtKB-KW"/>
</dbReference>
<dbReference type="EC" id="2.1.1.-" evidence="9"/>
<dbReference type="HOGENOM" id="CLU_057101_0_1_7"/>
<reference evidence="14 15" key="1">
    <citation type="journal article" date="2010" name="Stand. Genomic Sci.">
        <title>Complete genome sequence of Haliangium ochraceum type strain (SMP-2).</title>
        <authorList>
            <consortium name="US DOE Joint Genome Institute (JGI-PGF)"/>
            <person name="Ivanova N."/>
            <person name="Daum C."/>
            <person name="Lang E."/>
            <person name="Abt B."/>
            <person name="Kopitz M."/>
            <person name="Saunders E."/>
            <person name="Lapidus A."/>
            <person name="Lucas S."/>
            <person name="Glavina Del Rio T."/>
            <person name="Nolan M."/>
            <person name="Tice H."/>
            <person name="Copeland A."/>
            <person name="Cheng J.F."/>
            <person name="Chen F."/>
            <person name="Bruce D."/>
            <person name="Goodwin L."/>
            <person name="Pitluck S."/>
            <person name="Mavromatis K."/>
            <person name="Pati A."/>
            <person name="Mikhailova N."/>
            <person name="Chen A."/>
            <person name="Palaniappan K."/>
            <person name="Land M."/>
            <person name="Hauser L."/>
            <person name="Chang Y.J."/>
            <person name="Jeffries C.D."/>
            <person name="Detter J.C."/>
            <person name="Brettin T."/>
            <person name="Rohde M."/>
            <person name="Goker M."/>
            <person name="Bristow J."/>
            <person name="Markowitz V."/>
            <person name="Eisen J.A."/>
            <person name="Hugenholtz P."/>
            <person name="Kyrpides N.C."/>
            <person name="Klenk H.P."/>
        </authorList>
    </citation>
    <scope>NUCLEOTIDE SEQUENCE [LARGE SCALE GENOMIC DNA]</scope>
    <source>
        <strain evidence="15">DSM 14365 / CIP 107738 / JCM 11303 / AJ 13395 / SMP-2</strain>
    </source>
</reference>
<keyword evidence="4" id="KW-0997">Cell inner membrane</keyword>
<feature type="transmembrane region" description="Helical" evidence="11">
    <location>
        <begin position="15"/>
        <end position="39"/>
    </location>
</feature>
<evidence type="ECO:0000256" key="3">
    <source>
        <dbReference type="ARBA" id="ARBA00022475"/>
    </source>
</evidence>
<dbReference type="KEGG" id="hoh:Hoch_0427"/>
<keyword evidence="15" id="KW-1185">Reference proteome</keyword>
<organism evidence="14 15">
    <name type="scientific">Haliangium ochraceum (strain DSM 14365 / JCM 11303 / SMP-2)</name>
    <dbReference type="NCBI Taxonomy" id="502025"/>
    <lineage>
        <taxon>Bacteria</taxon>
        <taxon>Pseudomonadati</taxon>
        <taxon>Myxococcota</taxon>
        <taxon>Polyangia</taxon>
        <taxon>Haliangiales</taxon>
        <taxon>Kofleriaceae</taxon>
        <taxon>Haliangium</taxon>
    </lineage>
</organism>
<keyword evidence="9" id="KW-0645">Protease</keyword>
<dbReference type="eggNOG" id="COG1989">
    <property type="taxonomic scope" value="Bacteria"/>
</dbReference>
<evidence type="ECO:0000256" key="2">
    <source>
        <dbReference type="ARBA" id="ARBA00005801"/>
    </source>
</evidence>
<dbReference type="GO" id="GO:0005886">
    <property type="term" value="C:plasma membrane"/>
    <property type="evidence" value="ECO:0007669"/>
    <property type="project" value="UniProtKB-SubCell"/>
</dbReference>
<feature type="transmembrane region" description="Helical" evidence="11">
    <location>
        <begin position="125"/>
        <end position="145"/>
    </location>
</feature>
<evidence type="ECO:0000256" key="5">
    <source>
        <dbReference type="ARBA" id="ARBA00022692"/>
    </source>
</evidence>
<proteinExistence type="inferred from homology"/>
<sequence length="320" mass="34393">MFPPSDELVQLAHGAGGYALAFILGALFGSFANVCIYRWPPTDEHPGGRSVVTPGSHCPACGHAIRWYDNLPMLGYLLLRGRCRDCGLGIAPRYPLVELLTAVLFVSLYHHVMAGAYLYEPLPQQLLHFVVLAAFAFVLVVIAFIDLDHRLILDKITYPGIPIFYGLGLLLERPWLDGLIGAALGYGVVRLLADGYRLLTGREGMGYGDGKLLALIGALFGWQAVLASLFLGSIIGSVLGITAIALARRAARGRDDTDAAPDAGEANTDAASADQVGGTRGEDDELPLRHVELPFGPFLVIGALVYVFVHPFYQLVLAVP</sequence>
<dbReference type="GO" id="GO:0006465">
    <property type="term" value="P:signal peptide processing"/>
    <property type="evidence" value="ECO:0007669"/>
    <property type="project" value="TreeGrafter"/>
</dbReference>
<evidence type="ECO:0000259" key="13">
    <source>
        <dbReference type="Pfam" id="PF06750"/>
    </source>
</evidence>
<dbReference type="InterPro" id="IPR050882">
    <property type="entry name" value="Prepilin_peptidase/N-MTase"/>
</dbReference>
<dbReference type="STRING" id="502025.Hoch_0427"/>
<dbReference type="Proteomes" id="UP000001880">
    <property type="component" value="Chromosome"/>
</dbReference>
<dbReference type="Pfam" id="PF06750">
    <property type="entry name" value="A24_N_bact"/>
    <property type="match status" value="1"/>
</dbReference>
<feature type="transmembrane region" description="Helical" evidence="11">
    <location>
        <begin position="99"/>
        <end position="119"/>
    </location>
</feature>
<keyword evidence="5 9" id="KW-0812">Transmembrane</keyword>
<keyword evidence="9" id="KW-0511">Multifunctional enzyme</keyword>